<gene>
    <name evidence="3" type="ordered locus">Sthe_0271</name>
</gene>
<proteinExistence type="predicted"/>
<keyword evidence="2" id="KW-1133">Transmembrane helix</keyword>
<keyword evidence="2" id="KW-0472">Membrane</keyword>
<dbReference type="KEGG" id="sti:Sthe_0271"/>
<reference evidence="3 4" key="2">
    <citation type="journal article" date="2010" name="Stand. Genomic Sci.">
        <title>Complete genome sequence of Desulfohalobium retbaense type strain (HR(100)).</title>
        <authorList>
            <person name="Spring S."/>
            <person name="Nolan M."/>
            <person name="Lapidus A."/>
            <person name="Glavina Del Rio T."/>
            <person name="Copeland A."/>
            <person name="Tice H."/>
            <person name="Cheng J.F."/>
            <person name="Lucas S."/>
            <person name="Land M."/>
            <person name="Chen F."/>
            <person name="Bruce D."/>
            <person name="Goodwin L."/>
            <person name="Pitluck S."/>
            <person name="Ivanova N."/>
            <person name="Mavromatis K."/>
            <person name="Mikhailova N."/>
            <person name="Pati A."/>
            <person name="Chen A."/>
            <person name="Palaniappan K."/>
            <person name="Hauser L."/>
            <person name="Chang Y.J."/>
            <person name="Jeffries C.D."/>
            <person name="Munk C."/>
            <person name="Kiss H."/>
            <person name="Chain P."/>
            <person name="Han C."/>
            <person name="Brettin T."/>
            <person name="Detter J.C."/>
            <person name="Schuler E."/>
            <person name="Goker M."/>
            <person name="Rohde M."/>
            <person name="Bristow J."/>
            <person name="Eisen J.A."/>
            <person name="Markowitz V."/>
            <person name="Hugenholtz P."/>
            <person name="Kyrpides N.C."/>
            <person name="Klenk H.P."/>
        </authorList>
    </citation>
    <scope>NUCLEOTIDE SEQUENCE [LARGE SCALE GENOMIC DNA]</scope>
    <source>
        <strain evidence="4">ATCC 49802 / DSM 20745 / S 6022</strain>
    </source>
</reference>
<dbReference type="InParanoid" id="D1C6U9"/>
<sequence length="146" mass="15715">MAARLGQILGAAGYIAAFVFGYFVLGFPDGFTISRFDLQVQLFALGFLLALLVRSFWSVVLLPATVIFAVVLAGITDGLIRNVQQLVAAAFNAEVYLFGATALGTLVGTALPRIARRLWRALSEPELSELRPKEPPPDGHEPSDTP</sequence>
<protein>
    <submittedName>
        <fullName evidence="3">Uncharacterized protein</fullName>
    </submittedName>
</protein>
<organism evidence="3 4">
    <name type="scientific">Sphaerobacter thermophilus (strain ATCC 49802 / DSM 20745 / KCCM 41009 / NCIMB 13125 / S 6022)</name>
    <dbReference type="NCBI Taxonomy" id="479434"/>
    <lineage>
        <taxon>Bacteria</taxon>
        <taxon>Pseudomonadati</taxon>
        <taxon>Thermomicrobiota</taxon>
        <taxon>Thermomicrobia</taxon>
        <taxon>Sphaerobacterales</taxon>
        <taxon>Sphaerobacterineae</taxon>
        <taxon>Sphaerobacteraceae</taxon>
        <taxon>Sphaerobacter</taxon>
    </lineage>
</organism>
<evidence type="ECO:0000256" key="1">
    <source>
        <dbReference type="SAM" id="MobiDB-lite"/>
    </source>
</evidence>
<feature type="region of interest" description="Disordered" evidence="1">
    <location>
        <begin position="127"/>
        <end position="146"/>
    </location>
</feature>
<name>D1C6U9_SPHTD</name>
<dbReference type="RefSeq" id="WP_012870758.1">
    <property type="nucleotide sequence ID" value="NC_013523.1"/>
</dbReference>
<evidence type="ECO:0000256" key="2">
    <source>
        <dbReference type="SAM" id="Phobius"/>
    </source>
</evidence>
<keyword evidence="4" id="KW-1185">Reference proteome</keyword>
<dbReference type="HOGENOM" id="CLU_1776267_0_0_0"/>
<dbReference type="Proteomes" id="UP000002027">
    <property type="component" value="Chromosome 1"/>
</dbReference>
<reference evidence="4" key="1">
    <citation type="submission" date="2009-11" db="EMBL/GenBank/DDBJ databases">
        <title>The complete chromosome 1 of Sphaerobacter thermophilus DSM 20745.</title>
        <authorList>
            <person name="Lucas S."/>
            <person name="Copeland A."/>
            <person name="Lapidus A."/>
            <person name="Glavina del Rio T."/>
            <person name="Dalin E."/>
            <person name="Tice H."/>
            <person name="Bruce D."/>
            <person name="Goodwin L."/>
            <person name="Pitluck S."/>
            <person name="Kyrpides N."/>
            <person name="Mavromatis K."/>
            <person name="Ivanova N."/>
            <person name="Mikhailova N."/>
            <person name="LaButti K.M."/>
            <person name="Clum A."/>
            <person name="Sun H.I."/>
            <person name="Brettin T."/>
            <person name="Detter J.C."/>
            <person name="Han C."/>
            <person name="Larimer F."/>
            <person name="Land M."/>
            <person name="Hauser L."/>
            <person name="Markowitz V."/>
            <person name="Cheng J.F."/>
            <person name="Hugenholtz P."/>
            <person name="Woyke T."/>
            <person name="Wu D."/>
            <person name="Steenblock K."/>
            <person name="Schneider S."/>
            <person name="Pukall R."/>
            <person name="Goeker M."/>
            <person name="Klenk H.P."/>
            <person name="Eisen J.A."/>
        </authorList>
    </citation>
    <scope>NUCLEOTIDE SEQUENCE [LARGE SCALE GENOMIC DNA]</scope>
    <source>
        <strain evidence="4">ATCC 49802 / DSM 20745 / S 6022</strain>
    </source>
</reference>
<evidence type="ECO:0000313" key="3">
    <source>
        <dbReference type="EMBL" id="ACZ37710.1"/>
    </source>
</evidence>
<feature type="transmembrane region" description="Helical" evidence="2">
    <location>
        <begin position="6"/>
        <end position="25"/>
    </location>
</feature>
<evidence type="ECO:0000313" key="4">
    <source>
        <dbReference type="Proteomes" id="UP000002027"/>
    </source>
</evidence>
<accession>D1C6U9</accession>
<feature type="transmembrane region" description="Helical" evidence="2">
    <location>
        <begin position="45"/>
        <end position="75"/>
    </location>
</feature>
<feature type="compositionally biased region" description="Basic and acidic residues" evidence="1">
    <location>
        <begin position="128"/>
        <end position="146"/>
    </location>
</feature>
<dbReference type="EMBL" id="CP001823">
    <property type="protein sequence ID" value="ACZ37710.1"/>
    <property type="molecule type" value="Genomic_DNA"/>
</dbReference>
<keyword evidence="2" id="KW-0812">Transmembrane</keyword>
<dbReference type="AlphaFoldDB" id="D1C6U9"/>
<dbReference type="STRING" id="479434.Sthe_0271"/>
<feature type="transmembrane region" description="Helical" evidence="2">
    <location>
        <begin position="95"/>
        <end position="115"/>
    </location>
</feature>